<evidence type="ECO:0000256" key="2">
    <source>
        <dbReference type="ARBA" id="ARBA00022771"/>
    </source>
</evidence>
<reference evidence="7" key="3">
    <citation type="submission" date="2015-04" db="UniProtKB">
        <authorList>
            <consortium name="EnsemblPlants"/>
        </authorList>
    </citation>
    <scope>IDENTIFICATION</scope>
</reference>
<evidence type="ECO:0000313" key="7">
    <source>
        <dbReference type="EnsemblPlants" id="LPERR11G12690.1"/>
    </source>
</evidence>
<keyword evidence="1" id="KW-0479">Metal-binding</keyword>
<evidence type="ECO:0000256" key="5">
    <source>
        <dbReference type="SAM" id="Coils"/>
    </source>
</evidence>
<evidence type="ECO:0000256" key="1">
    <source>
        <dbReference type="ARBA" id="ARBA00022723"/>
    </source>
</evidence>
<name>A0A0D9XSS2_9ORYZ</name>
<keyword evidence="5" id="KW-0175">Coiled coil</keyword>
<feature type="domain" description="RING-type" evidence="6">
    <location>
        <begin position="252"/>
        <end position="286"/>
    </location>
</feature>
<dbReference type="PANTHER" id="PTHR42647:SF68">
    <property type="entry name" value="OS11G0542100 PROTEIN"/>
    <property type="match status" value="1"/>
</dbReference>
<accession>A0A0D9XSS2</accession>
<keyword evidence="8" id="KW-1185">Reference proteome</keyword>
<dbReference type="GO" id="GO:0008270">
    <property type="term" value="F:zinc ion binding"/>
    <property type="evidence" value="ECO:0007669"/>
    <property type="project" value="UniProtKB-KW"/>
</dbReference>
<reference evidence="7 8" key="1">
    <citation type="submission" date="2012-08" db="EMBL/GenBank/DDBJ databases">
        <title>Oryza genome evolution.</title>
        <authorList>
            <person name="Wing R.A."/>
        </authorList>
    </citation>
    <scope>NUCLEOTIDE SEQUENCE</scope>
</reference>
<reference evidence="8" key="2">
    <citation type="submission" date="2013-12" db="EMBL/GenBank/DDBJ databases">
        <authorList>
            <person name="Yu Y."/>
            <person name="Lee S."/>
            <person name="de Baynast K."/>
            <person name="Wissotski M."/>
            <person name="Liu L."/>
            <person name="Talag J."/>
            <person name="Goicoechea J."/>
            <person name="Angelova A."/>
            <person name="Jetty R."/>
            <person name="Kudrna D."/>
            <person name="Golser W."/>
            <person name="Rivera L."/>
            <person name="Zhang J."/>
            <person name="Wing R."/>
        </authorList>
    </citation>
    <scope>NUCLEOTIDE SEQUENCE</scope>
</reference>
<feature type="coiled-coil region" evidence="5">
    <location>
        <begin position="150"/>
        <end position="184"/>
    </location>
</feature>
<evidence type="ECO:0000256" key="3">
    <source>
        <dbReference type="ARBA" id="ARBA00022833"/>
    </source>
</evidence>
<evidence type="ECO:0000256" key="4">
    <source>
        <dbReference type="PROSITE-ProRule" id="PRU00175"/>
    </source>
</evidence>
<dbReference type="Pfam" id="PF13920">
    <property type="entry name" value="zf-C3HC4_3"/>
    <property type="match status" value="1"/>
</dbReference>
<dbReference type="PROSITE" id="PS50089">
    <property type="entry name" value="ZF_RING_2"/>
    <property type="match status" value="1"/>
</dbReference>
<keyword evidence="3" id="KW-0862">Zinc</keyword>
<proteinExistence type="predicted"/>
<sequence>MAVQARYGVGDEFAMAQEYGAMLAKAAMAKNGYNNCAGAAVVSGGAAQSGLTCNNGGGGCVVASASRKRTREVPSSAALLPIPGMVVNPSPSPPPASRLVESAMASTSGRTPAFLGEAMASEIDAVVRAECDRLRAGVKRQCHAVARAVASAASRRLQEKDAELAAARRRAAELEERLRQASGEAQAWCSVARSNEAVAAGLRATLDHLLLRAAKHVQPVEGSGESDDVADADSSTSSCCFEGKEKKGRWNCKACGEREAAVLLLPCRHLCLCRGCEARVEACPVCLAVKKVSVVARLPADL</sequence>
<dbReference type="InterPro" id="IPR001841">
    <property type="entry name" value="Znf_RING"/>
</dbReference>
<dbReference type="HOGENOM" id="CLU_038018_1_0_1"/>
<organism evidence="7 8">
    <name type="scientific">Leersia perrieri</name>
    <dbReference type="NCBI Taxonomy" id="77586"/>
    <lineage>
        <taxon>Eukaryota</taxon>
        <taxon>Viridiplantae</taxon>
        <taxon>Streptophyta</taxon>
        <taxon>Embryophyta</taxon>
        <taxon>Tracheophyta</taxon>
        <taxon>Spermatophyta</taxon>
        <taxon>Magnoliopsida</taxon>
        <taxon>Liliopsida</taxon>
        <taxon>Poales</taxon>
        <taxon>Poaceae</taxon>
        <taxon>BOP clade</taxon>
        <taxon>Oryzoideae</taxon>
        <taxon>Oryzeae</taxon>
        <taxon>Oryzinae</taxon>
        <taxon>Leersia</taxon>
    </lineage>
</organism>
<dbReference type="Gene3D" id="3.30.40.10">
    <property type="entry name" value="Zinc/RING finger domain, C3HC4 (zinc finger)"/>
    <property type="match status" value="1"/>
</dbReference>
<dbReference type="PANTHER" id="PTHR42647">
    <property type="entry name" value="SBP (S-RIBONUCLEASE BINDING PROTEIN) FAMILY PROTEIN"/>
    <property type="match status" value="1"/>
</dbReference>
<protein>
    <recommendedName>
        <fullName evidence="6">RING-type domain-containing protein</fullName>
    </recommendedName>
</protein>
<dbReference type="Gramene" id="LPERR11G12690.1">
    <property type="protein sequence ID" value="LPERR11G12690.1"/>
    <property type="gene ID" value="LPERR11G12690"/>
</dbReference>
<dbReference type="Proteomes" id="UP000032180">
    <property type="component" value="Chromosome 11"/>
</dbReference>
<dbReference type="eggNOG" id="KOG1100">
    <property type="taxonomic scope" value="Eukaryota"/>
</dbReference>
<dbReference type="STRING" id="77586.A0A0D9XSS2"/>
<keyword evidence="2 4" id="KW-0863">Zinc-finger</keyword>
<evidence type="ECO:0000259" key="6">
    <source>
        <dbReference type="PROSITE" id="PS50089"/>
    </source>
</evidence>
<dbReference type="CDD" id="cd16649">
    <property type="entry name" value="mRING-HC-C3HC5_CGRF1-like"/>
    <property type="match status" value="1"/>
</dbReference>
<dbReference type="InterPro" id="IPR013083">
    <property type="entry name" value="Znf_RING/FYVE/PHD"/>
</dbReference>
<dbReference type="AlphaFoldDB" id="A0A0D9XSS2"/>
<evidence type="ECO:0000313" key="8">
    <source>
        <dbReference type="Proteomes" id="UP000032180"/>
    </source>
</evidence>
<dbReference type="EnsemblPlants" id="LPERR11G12690.1">
    <property type="protein sequence ID" value="LPERR11G12690.1"/>
    <property type="gene ID" value="LPERR11G12690"/>
</dbReference>
<dbReference type="GO" id="GO:0004842">
    <property type="term" value="F:ubiquitin-protein transferase activity"/>
    <property type="evidence" value="ECO:0007669"/>
    <property type="project" value="TreeGrafter"/>
</dbReference>